<organism evidence="2 3">
    <name type="scientific">Rosa chinensis</name>
    <name type="common">China rose</name>
    <dbReference type="NCBI Taxonomy" id="74649"/>
    <lineage>
        <taxon>Eukaryota</taxon>
        <taxon>Viridiplantae</taxon>
        <taxon>Streptophyta</taxon>
        <taxon>Embryophyta</taxon>
        <taxon>Tracheophyta</taxon>
        <taxon>Spermatophyta</taxon>
        <taxon>Magnoliopsida</taxon>
        <taxon>eudicotyledons</taxon>
        <taxon>Gunneridae</taxon>
        <taxon>Pentapetalae</taxon>
        <taxon>rosids</taxon>
        <taxon>fabids</taxon>
        <taxon>Rosales</taxon>
        <taxon>Rosaceae</taxon>
        <taxon>Rosoideae</taxon>
        <taxon>Rosoideae incertae sedis</taxon>
        <taxon>Rosa</taxon>
    </lineage>
</organism>
<dbReference type="AlphaFoldDB" id="A0A2P6RE53"/>
<dbReference type="PANTHER" id="PTHR34799">
    <property type="entry name" value="OS07G0656300 PROTEIN"/>
    <property type="match status" value="1"/>
</dbReference>
<gene>
    <name evidence="2" type="ORF">RchiOBHm_Chr3g0482221</name>
</gene>
<dbReference type="Gramene" id="PRQ44711">
    <property type="protein sequence ID" value="PRQ44711"/>
    <property type="gene ID" value="RchiOBHm_Chr3g0482221"/>
</dbReference>
<feature type="domain" description="HTH three-helical bundle" evidence="1">
    <location>
        <begin position="176"/>
        <end position="214"/>
    </location>
</feature>
<dbReference type="STRING" id="74649.A0A2P6RE53"/>
<evidence type="ECO:0000259" key="1">
    <source>
        <dbReference type="Pfam" id="PF25370"/>
    </source>
</evidence>
<dbReference type="Proteomes" id="UP000238479">
    <property type="component" value="Chromosome 3"/>
</dbReference>
<dbReference type="PANTHER" id="PTHR34799:SF2">
    <property type="entry name" value="OS07G0656300 PROTEIN"/>
    <property type="match status" value="1"/>
</dbReference>
<name>A0A2P6RE53_ROSCH</name>
<reference evidence="2 3" key="1">
    <citation type="journal article" date="2018" name="Nat. Genet.">
        <title>The Rosa genome provides new insights in the design of modern roses.</title>
        <authorList>
            <person name="Bendahmane M."/>
        </authorList>
    </citation>
    <scope>NUCLEOTIDE SEQUENCE [LARGE SCALE GENOMIC DNA]</scope>
    <source>
        <strain evidence="3">cv. Old Blush</strain>
    </source>
</reference>
<dbReference type="OMA" id="IENCRES"/>
<comment type="caution">
    <text evidence="2">The sequence shown here is derived from an EMBL/GenBank/DDBJ whole genome shotgun (WGS) entry which is preliminary data.</text>
</comment>
<accession>A0A2P6RE53</accession>
<sequence length="238" mass="25625">MAPFPCSSERTAASALLLLTVTPPPPSKGCLDDGDESSVVRSELGKSKSTISRDQSFVSGDSKSCCTSSLLAGSREEIQARTIRMIAFAALHRDVKLKAVQKNRSKIQGGGVKFNSWKTLSGVKVAMTTSFAASTSSESSCLSSAASSARSRYYEPKAAGISWTNKKKKKQVGSVMLRRKAEAILKLLSQGCYSEVKIRQTLGDSPDTSKALRLLLKFEEVKRTGAGGRRSPYIYTVL</sequence>
<evidence type="ECO:0000313" key="3">
    <source>
        <dbReference type="Proteomes" id="UP000238479"/>
    </source>
</evidence>
<dbReference type="EMBL" id="PDCK01000041">
    <property type="protein sequence ID" value="PRQ44711.1"/>
    <property type="molecule type" value="Genomic_DNA"/>
</dbReference>
<protein>
    <recommendedName>
        <fullName evidence="1">HTH three-helical bundle domain-containing protein</fullName>
    </recommendedName>
</protein>
<evidence type="ECO:0000313" key="2">
    <source>
        <dbReference type="EMBL" id="PRQ44711.1"/>
    </source>
</evidence>
<keyword evidence="3" id="KW-1185">Reference proteome</keyword>
<proteinExistence type="predicted"/>
<dbReference type="Pfam" id="PF25370">
    <property type="entry name" value="HTH_74"/>
    <property type="match status" value="1"/>
</dbReference>
<dbReference type="InterPro" id="IPR057523">
    <property type="entry name" value="HTH_74"/>
</dbReference>